<evidence type="ECO:0000313" key="3">
    <source>
        <dbReference type="Proteomes" id="UP000018144"/>
    </source>
</evidence>
<name>U4LJ23_PYROM</name>
<feature type="transmembrane region" description="Helical" evidence="1">
    <location>
        <begin position="21"/>
        <end position="40"/>
    </location>
</feature>
<evidence type="ECO:0000313" key="2">
    <source>
        <dbReference type="EMBL" id="CCX31567.1"/>
    </source>
</evidence>
<dbReference type="AlphaFoldDB" id="U4LJ23"/>
<accession>U4LJ23</accession>
<evidence type="ECO:0000256" key="1">
    <source>
        <dbReference type="SAM" id="Phobius"/>
    </source>
</evidence>
<keyword evidence="1" id="KW-0812">Transmembrane</keyword>
<dbReference type="EMBL" id="HF935615">
    <property type="protein sequence ID" value="CCX31567.1"/>
    <property type="molecule type" value="Genomic_DNA"/>
</dbReference>
<gene>
    <name evidence="2" type="ORF">PCON_11008</name>
</gene>
<keyword evidence="3" id="KW-1185">Reference proteome</keyword>
<dbReference type="Proteomes" id="UP000018144">
    <property type="component" value="Unassembled WGS sequence"/>
</dbReference>
<reference evidence="2 3" key="1">
    <citation type="journal article" date="2013" name="PLoS Genet.">
        <title>The genome and development-dependent transcriptomes of Pyronema confluens: a window into fungal evolution.</title>
        <authorList>
            <person name="Traeger S."/>
            <person name="Altegoer F."/>
            <person name="Freitag M."/>
            <person name="Gabaldon T."/>
            <person name="Kempken F."/>
            <person name="Kumar A."/>
            <person name="Marcet-Houben M."/>
            <person name="Poggeler S."/>
            <person name="Stajich J.E."/>
            <person name="Nowrousian M."/>
        </authorList>
    </citation>
    <scope>NUCLEOTIDE SEQUENCE [LARGE SCALE GENOMIC DNA]</scope>
    <source>
        <strain evidence="3">CBS 100304</strain>
        <tissue evidence="2">Vegetative mycelium</tissue>
    </source>
</reference>
<proteinExistence type="predicted"/>
<organism evidence="2 3">
    <name type="scientific">Pyronema omphalodes (strain CBS 100304)</name>
    <name type="common">Pyronema confluens</name>
    <dbReference type="NCBI Taxonomy" id="1076935"/>
    <lineage>
        <taxon>Eukaryota</taxon>
        <taxon>Fungi</taxon>
        <taxon>Dikarya</taxon>
        <taxon>Ascomycota</taxon>
        <taxon>Pezizomycotina</taxon>
        <taxon>Pezizomycetes</taxon>
        <taxon>Pezizales</taxon>
        <taxon>Pyronemataceae</taxon>
        <taxon>Pyronema</taxon>
    </lineage>
</organism>
<keyword evidence="1" id="KW-0472">Membrane</keyword>
<protein>
    <submittedName>
        <fullName evidence="2">Uncharacterized protein</fullName>
    </submittedName>
</protein>
<keyword evidence="1" id="KW-1133">Transmembrane helix</keyword>
<sequence>MQKPKLHRMHFFSLLEIKNNLLLIWVWGMQYTICTQFIHFQSLFN</sequence>